<dbReference type="STRING" id="1489064.WH96_07170"/>
<accession>A0A0H2MXL1</accession>
<gene>
    <name evidence="1" type="ORF">WH96_07170</name>
</gene>
<dbReference type="Proteomes" id="UP000035444">
    <property type="component" value="Unassembled WGS sequence"/>
</dbReference>
<protein>
    <recommendedName>
        <fullName evidence="3">Dienelactone hydrolase domain-containing protein</fullName>
    </recommendedName>
</protein>
<proteinExistence type="predicted"/>
<dbReference type="PIRSF" id="PIRSF031982">
    <property type="entry name" value="UCP031982_abhydr"/>
    <property type="match status" value="1"/>
</dbReference>
<dbReference type="SUPFAM" id="SSF53474">
    <property type="entry name" value="alpha/beta-Hydrolases"/>
    <property type="match status" value="1"/>
</dbReference>
<sequence>MEIKLRRIPFSVSVSLSVLSVLFVALPGFSVKADEVVVGVTTLAIESPEREASLNVTLWYPARDSEKTTVVGGNAVFEGTVAQKNAQIVSGNFPTVLLSHGGMRSAQHQSAWLAAKLVESGFIVADVRAPSLGYADARIANDELWRRPIDISTAITALENNSEWSAYIDRQRIGAVGFFLGGTSVLSLAGASIEKESFIRSCDEIDRGMDCAWFKKFGVDLRKIDLTGLEKKHTDARIKAAVIIDPELTTSFSDQSLGSVDVPVRVINLGAQKTIISALNASSLASKIPNSHYSMLQNASQHSAFSVCKPKGAFILKEEGANVEICVSDIKVGRENIHNQMANEIIEALDRYLKK</sequence>
<evidence type="ECO:0008006" key="3">
    <source>
        <dbReference type="Google" id="ProtNLM"/>
    </source>
</evidence>
<keyword evidence="2" id="KW-1185">Reference proteome</keyword>
<reference evidence="1 2" key="1">
    <citation type="submission" date="2015-03" db="EMBL/GenBank/DDBJ databases">
        <title>Genome Sequence of Kiloniella spongiae MEBiC09566, isolated from a marine sponge.</title>
        <authorList>
            <person name="Shao Z."/>
            <person name="Wang L."/>
            <person name="Li X."/>
        </authorList>
    </citation>
    <scope>NUCLEOTIDE SEQUENCE [LARGE SCALE GENOMIC DNA]</scope>
    <source>
        <strain evidence="1 2">MEBiC09566</strain>
    </source>
</reference>
<dbReference type="InterPro" id="IPR029058">
    <property type="entry name" value="AB_hydrolase_fold"/>
</dbReference>
<evidence type="ECO:0000313" key="2">
    <source>
        <dbReference type="Proteomes" id="UP000035444"/>
    </source>
</evidence>
<evidence type="ECO:0000313" key="1">
    <source>
        <dbReference type="EMBL" id="KLN61405.1"/>
    </source>
</evidence>
<dbReference type="InterPro" id="IPR016986">
    <property type="entry name" value="UCP031982_abhydr"/>
</dbReference>
<dbReference type="AlphaFoldDB" id="A0A0H2MXL1"/>
<organism evidence="1 2">
    <name type="scientific">Kiloniella spongiae</name>
    <dbReference type="NCBI Taxonomy" id="1489064"/>
    <lineage>
        <taxon>Bacteria</taxon>
        <taxon>Pseudomonadati</taxon>
        <taxon>Pseudomonadota</taxon>
        <taxon>Alphaproteobacteria</taxon>
        <taxon>Rhodospirillales</taxon>
        <taxon>Kiloniellaceae</taxon>
        <taxon>Kiloniella</taxon>
    </lineage>
</organism>
<name>A0A0H2MXL1_9PROT</name>
<comment type="caution">
    <text evidence="1">The sequence shown here is derived from an EMBL/GenBank/DDBJ whole genome shotgun (WGS) entry which is preliminary data.</text>
</comment>
<dbReference type="Gene3D" id="3.40.50.1820">
    <property type="entry name" value="alpha/beta hydrolase"/>
    <property type="match status" value="1"/>
</dbReference>
<dbReference type="EMBL" id="LAQL01000004">
    <property type="protein sequence ID" value="KLN61405.1"/>
    <property type="molecule type" value="Genomic_DNA"/>
</dbReference>